<gene>
    <name evidence="2" type="ORF">D1B31_22745</name>
</gene>
<evidence type="ECO:0000313" key="2">
    <source>
        <dbReference type="EMBL" id="RHW31126.1"/>
    </source>
</evidence>
<feature type="transmembrane region" description="Helical" evidence="1">
    <location>
        <begin position="58"/>
        <end position="78"/>
    </location>
</feature>
<keyword evidence="1" id="KW-0472">Membrane</keyword>
<name>A0A417YEL9_9BACI</name>
<reference evidence="2 3" key="1">
    <citation type="journal article" date="2017" name="Int. J. Syst. Evol. Microbiol.">
        <title>Bacillus notoginsengisoli sp. nov., a novel bacterium isolated from the rhizosphere of Panax notoginseng.</title>
        <authorList>
            <person name="Zhang M.Y."/>
            <person name="Cheng J."/>
            <person name="Cai Y."/>
            <person name="Zhang T.Y."/>
            <person name="Wu Y.Y."/>
            <person name="Manikprabhu D."/>
            <person name="Li W.J."/>
            <person name="Zhang Y.X."/>
        </authorList>
    </citation>
    <scope>NUCLEOTIDE SEQUENCE [LARGE SCALE GENOMIC DNA]</scope>
    <source>
        <strain evidence="2 3">JCM 30743</strain>
    </source>
</reference>
<dbReference type="AlphaFoldDB" id="A0A417YEL9"/>
<keyword evidence="3" id="KW-1185">Reference proteome</keyword>
<feature type="transmembrane region" description="Helical" evidence="1">
    <location>
        <begin position="30"/>
        <end position="51"/>
    </location>
</feature>
<proteinExistence type="predicted"/>
<keyword evidence="1" id="KW-0812">Transmembrane</keyword>
<comment type="caution">
    <text evidence="2">The sequence shown here is derived from an EMBL/GenBank/DDBJ whole genome shotgun (WGS) entry which is preliminary data.</text>
</comment>
<protein>
    <submittedName>
        <fullName evidence="2">Uncharacterized protein</fullName>
    </submittedName>
</protein>
<organism evidence="2 3">
    <name type="scientific">Neobacillus notoginsengisoli</name>
    <dbReference type="NCBI Taxonomy" id="1578198"/>
    <lineage>
        <taxon>Bacteria</taxon>
        <taxon>Bacillati</taxon>
        <taxon>Bacillota</taxon>
        <taxon>Bacilli</taxon>
        <taxon>Bacillales</taxon>
        <taxon>Bacillaceae</taxon>
        <taxon>Neobacillus</taxon>
    </lineage>
</organism>
<accession>A0A417YEL9</accession>
<dbReference type="EMBL" id="QWEG01000025">
    <property type="protein sequence ID" value="RHW31126.1"/>
    <property type="molecule type" value="Genomic_DNA"/>
</dbReference>
<dbReference type="Proteomes" id="UP000284416">
    <property type="component" value="Unassembled WGS sequence"/>
</dbReference>
<evidence type="ECO:0000313" key="3">
    <source>
        <dbReference type="Proteomes" id="UP000284416"/>
    </source>
</evidence>
<sequence length="88" mass="10423">MKVYIVLLLQFIIWSSYTITEWLSKHDHPLYNVLMFLVFFYLALVICQNFIASSRNSFILTLLSLCLYAALHICLAYFQVASFFKNWV</sequence>
<keyword evidence="1" id="KW-1133">Transmembrane helix</keyword>
<evidence type="ECO:0000256" key="1">
    <source>
        <dbReference type="SAM" id="Phobius"/>
    </source>
</evidence>